<dbReference type="EMBL" id="GIBP01002845">
    <property type="protein sequence ID" value="NDV31814.1"/>
    <property type="molecule type" value="Transcribed_RNA"/>
</dbReference>
<feature type="compositionally biased region" description="Basic residues" evidence="3">
    <location>
        <begin position="389"/>
        <end position="403"/>
    </location>
</feature>
<feature type="region of interest" description="Disordered" evidence="3">
    <location>
        <begin position="384"/>
        <end position="432"/>
    </location>
</feature>
<feature type="repeat" description="PPR" evidence="2">
    <location>
        <begin position="100"/>
        <end position="134"/>
    </location>
</feature>
<dbReference type="NCBIfam" id="TIGR00756">
    <property type="entry name" value="PPR"/>
    <property type="match status" value="4"/>
</dbReference>
<feature type="repeat" description="PPR" evidence="2">
    <location>
        <begin position="170"/>
        <end position="204"/>
    </location>
</feature>
<dbReference type="AlphaFoldDB" id="A0A6B2L4B1"/>
<keyword evidence="1" id="KW-0677">Repeat</keyword>
<dbReference type="Pfam" id="PF13041">
    <property type="entry name" value="PPR_2"/>
    <property type="match status" value="1"/>
</dbReference>
<evidence type="ECO:0000256" key="1">
    <source>
        <dbReference type="ARBA" id="ARBA00022737"/>
    </source>
</evidence>
<protein>
    <recommendedName>
        <fullName evidence="5">Pentacotripeptide-repeat region of PRORP domain-containing protein</fullName>
    </recommendedName>
</protein>
<evidence type="ECO:0000256" key="3">
    <source>
        <dbReference type="SAM" id="MobiDB-lite"/>
    </source>
</evidence>
<dbReference type="Pfam" id="PF01535">
    <property type="entry name" value="PPR"/>
    <property type="match status" value="3"/>
</dbReference>
<proteinExistence type="predicted"/>
<feature type="compositionally biased region" description="Basic residues" evidence="3">
    <location>
        <begin position="418"/>
        <end position="432"/>
    </location>
</feature>
<evidence type="ECO:0008006" key="5">
    <source>
        <dbReference type="Google" id="ProtNLM"/>
    </source>
</evidence>
<reference evidence="4" key="1">
    <citation type="journal article" date="2020" name="J. Eukaryot. Microbiol.">
        <title>De novo Sequencing, Assembly and Annotation of the Transcriptome for the Free-Living Testate Amoeba Arcella intermedia.</title>
        <authorList>
            <person name="Ribeiro G.M."/>
            <person name="Porfirio-Sousa A.L."/>
            <person name="Maurer-Alcala X.X."/>
            <person name="Katz L.A."/>
            <person name="Lahr D.J.G."/>
        </authorList>
    </citation>
    <scope>NUCLEOTIDE SEQUENCE</scope>
</reference>
<feature type="compositionally biased region" description="Low complexity" evidence="3">
    <location>
        <begin position="404"/>
        <end position="417"/>
    </location>
</feature>
<sequence>MLNVCSYTDQMDRALEVYSDMMQRNVPPDSRVFSVMILGFTKARQYQRVIQIEDAVESLKVEYDQVLYMRFIMAYISGNLLTRAEKMFSMMQGNDKIPIDLSIYGIMIDALCEGSKVEEAVSLVNYLKLKGIKPNIIMYNNIIRGCRKVKNVSVAWGMFKDLEEQGLVPDDHTWHYLIDTLCVSGKVDTALKIKAMMESRGVKPSPSAYTAILIALSLSRRINDVERYFLEMRQLGYQCPSAWKFVVECYIKTKQMDKGLILVDQMIAESIKIPSMLKNILLVHCRKKNLESWYTQRFGPMPISETLLKRESAVKKFSQTFEDPRLDWDIDPETLSVIKPAKLKQEKEAYERVERLKNIEEEYITIPINPKLKEAMLEQQRLLAEERKGKKPTLKKKVKKLKASTKTTKTAKTTKTTKTAKTRTTKTKSKTK</sequence>
<dbReference type="InterPro" id="IPR002885">
    <property type="entry name" value="PPR_rpt"/>
</dbReference>
<dbReference type="PANTHER" id="PTHR47941">
    <property type="entry name" value="PENTATRICOPEPTIDE REPEAT-CONTAINING PROTEIN 3, MITOCHONDRIAL"/>
    <property type="match status" value="1"/>
</dbReference>
<accession>A0A6B2L4B1</accession>
<name>A0A6B2L4B1_9EUKA</name>
<feature type="repeat" description="PPR" evidence="2">
    <location>
        <begin position="135"/>
        <end position="169"/>
    </location>
</feature>
<evidence type="ECO:0000313" key="4">
    <source>
        <dbReference type="EMBL" id="NDV31814.1"/>
    </source>
</evidence>
<organism evidence="4">
    <name type="scientific">Arcella intermedia</name>
    <dbReference type="NCBI Taxonomy" id="1963864"/>
    <lineage>
        <taxon>Eukaryota</taxon>
        <taxon>Amoebozoa</taxon>
        <taxon>Tubulinea</taxon>
        <taxon>Elardia</taxon>
        <taxon>Arcellinida</taxon>
        <taxon>Sphaerothecina</taxon>
        <taxon>Arcellidae</taxon>
        <taxon>Arcella</taxon>
    </lineage>
</organism>
<dbReference type="PROSITE" id="PS51375">
    <property type="entry name" value="PPR"/>
    <property type="match status" value="4"/>
</dbReference>
<evidence type="ECO:0000256" key="2">
    <source>
        <dbReference type="PROSITE-ProRule" id="PRU00708"/>
    </source>
</evidence>
<dbReference type="Gene3D" id="1.25.40.10">
    <property type="entry name" value="Tetratricopeptide repeat domain"/>
    <property type="match status" value="2"/>
</dbReference>
<dbReference type="InterPro" id="IPR011990">
    <property type="entry name" value="TPR-like_helical_dom_sf"/>
</dbReference>
<feature type="repeat" description="PPR" evidence="2">
    <location>
        <begin position="1"/>
        <end position="28"/>
    </location>
</feature>